<dbReference type="PANTHER" id="PTHR32170:SF3">
    <property type="entry name" value="PROTEASOME ACTIVATOR COMPLEX SUBUNIT 4"/>
    <property type="match status" value="1"/>
</dbReference>
<comment type="similarity">
    <text evidence="3">Belongs to the BLM10 family.</text>
</comment>
<protein>
    <submittedName>
        <fullName evidence="13">Proteasome activator complex subunit 4-like isoform X1</fullName>
    </submittedName>
</protein>
<evidence type="ECO:0000256" key="1">
    <source>
        <dbReference type="ARBA" id="ARBA00004123"/>
    </source>
</evidence>
<dbReference type="InterPro" id="IPR035309">
    <property type="entry name" value="PSME4"/>
</dbReference>
<dbReference type="RefSeq" id="XP_017776329.1">
    <property type="nucleotide sequence ID" value="XM_017920840.1"/>
</dbReference>
<evidence type="ECO:0000256" key="6">
    <source>
        <dbReference type="ARBA" id="ARBA00022763"/>
    </source>
</evidence>
<evidence type="ECO:0000259" key="11">
    <source>
        <dbReference type="Pfam" id="PF23096"/>
    </source>
</evidence>
<feature type="domain" description="Proteasome activator Blm10 middle HEAT repeats region" evidence="10">
    <location>
        <begin position="318"/>
        <end position="792"/>
    </location>
</feature>
<evidence type="ECO:0000256" key="4">
    <source>
        <dbReference type="ARBA" id="ARBA00022490"/>
    </source>
</evidence>
<evidence type="ECO:0000256" key="7">
    <source>
        <dbReference type="ARBA" id="ARBA00023204"/>
    </source>
</evidence>
<dbReference type="InterPro" id="IPR032430">
    <property type="entry name" value="Blm10_mid"/>
</dbReference>
<evidence type="ECO:0000256" key="5">
    <source>
        <dbReference type="ARBA" id="ARBA00022737"/>
    </source>
</evidence>
<dbReference type="Pfam" id="PF23096">
    <property type="entry name" value="HEAT_PSME4"/>
    <property type="match status" value="1"/>
</dbReference>
<evidence type="ECO:0000259" key="9">
    <source>
        <dbReference type="Pfam" id="PF11919"/>
    </source>
</evidence>
<evidence type="ECO:0000259" key="10">
    <source>
        <dbReference type="Pfam" id="PF16507"/>
    </source>
</evidence>
<evidence type="ECO:0000256" key="3">
    <source>
        <dbReference type="ARBA" id="ARBA00005739"/>
    </source>
</evidence>
<keyword evidence="12" id="KW-1185">Reference proteome</keyword>
<keyword evidence="8" id="KW-0539">Nucleus</keyword>
<dbReference type="Pfam" id="PF16507">
    <property type="entry name" value="HEAT_PSME4_mid"/>
    <property type="match status" value="1"/>
</dbReference>
<feature type="domain" description="Proteasome activator complex subunit 4 C-terminal" evidence="9">
    <location>
        <begin position="1724"/>
        <end position="1808"/>
    </location>
</feature>
<keyword evidence="6" id="KW-0227">DNA damage</keyword>
<evidence type="ECO:0000313" key="13">
    <source>
        <dbReference type="RefSeq" id="XP_017776329.1"/>
    </source>
</evidence>
<dbReference type="PANTHER" id="PTHR32170">
    <property type="entry name" value="PROTEASOME ACTIVATOR COMPLEX SUBUNIT 4"/>
    <property type="match status" value="1"/>
</dbReference>
<evidence type="ECO:0000256" key="8">
    <source>
        <dbReference type="ARBA" id="ARBA00023242"/>
    </source>
</evidence>
<keyword evidence="5" id="KW-0677">Repeat</keyword>
<dbReference type="SUPFAM" id="SSF48371">
    <property type="entry name" value="ARM repeat"/>
    <property type="match status" value="1"/>
</dbReference>
<keyword evidence="4" id="KW-0963">Cytoplasm</keyword>
<reference evidence="13" key="1">
    <citation type="submission" date="2025-08" db="UniProtKB">
        <authorList>
            <consortium name="RefSeq"/>
        </authorList>
    </citation>
    <scope>IDENTIFICATION</scope>
    <source>
        <tissue evidence="13">Whole Larva</tissue>
    </source>
</reference>
<dbReference type="InterPro" id="IPR055455">
    <property type="entry name" value="HEAT_PSME4"/>
</dbReference>
<feature type="domain" description="Proteasome activator complex subunit 4-like HEAT repeat-like" evidence="11">
    <location>
        <begin position="1166"/>
        <end position="1449"/>
    </location>
</feature>
<dbReference type="GeneID" id="108562480"/>
<dbReference type="InterPro" id="IPR021843">
    <property type="entry name" value="PSME4_C"/>
</dbReference>
<name>A0ABM1MP29_NICVS</name>
<dbReference type="Pfam" id="PF11919">
    <property type="entry name" value="PSME4_C"/>
    <property type="match status" value="1"/>
</dbReference>
<sequence length="1808" mass="210979">MDDEDNDERTRKLGYKPQKESVYNKLLPYADKLDEESEKLFFDIKTNLVKAFLAREVKPACAIWTSRLFKYMKIYGLKFSKEDHICLIKLYYENILIPNLEPTRINRYAIILSFLLKKKELLSNEDLQLDWRPLYELWERVTKKSNKHLGMYRYMTTLQGSLDLLVKSARIYFPVTATQEVLDEFRPKLCPLTIFDMQNGINYLEAFLPIITKPEEAHLGYKLWLEEFMNIWNVFFGSAGWENDMTWLMANLAYYNVGQIDWDPYIPNMFVRFMRTLGLPVTFKHKGVGKFFKVEITPMAMWIVYTLGGPTDLAFKHLEQFMHTLESYYHTANSGRWSPRIKEFLKKISLQFVTRIHNERHKAKSWEFDIPDSYKLSDYDIDRFVNIMKPCVEHSVFSRQLQDLTMTYNYLASLRPNIIVPILLDKLYMSMDSLTEPNKLTSAMNSVTAVARYMVQGKRLNYPEGPMHVIPLLFNLLPGIDPNDIRKCFMTFNFIVQFVNMIPLLNSSEASKYYTDLTEEEHIVCEATAGFEDFVLQFFDRLCIWVESNSLESTRMEQNDHDRRKNKSETVTESALISVLSAVLSQCSPEIFTSALRKMYNFATTRIFEVKISGKLVGIICQIFARINPQETTKLFIPHLCDTIENLFSEHDNIMEEENLDEELLYNILLLSEIVDVNSEIIKYIDRITQILDRLLFMASLQATVMGGRMLSIITTTLTFTQPKEYRSTSVPYDTSVKDYLPIREWGKAGQLKDLNISWYMPGEKEIECAQMLLNRYLIPELEKLEKYADGELELNREERRKSFKIVVASLGCHTVLPLWKEPPLKIMESVLKPWAFELIISSSHTIQMPDGRNVRKVVADILHKVQIKILDVDEGDTKSIFYIINIYDLLLFNKFRGRDFEYHWKNFHTVKILLEDKVNKRKKHLRHILIDRVMLHQELRNESRSCMFTYTHQQVIEDLFKLATSRYSEVRILSQLRLFNAVHTYPYAYTVISPYIKEILTLDSTEHHSKFKGCLYILLGPKSSPIIARHDWQFIKEIWPMIVTSKPSEKISIVNLMDSVVSYVHTYFPTIAINFEIPEKTLKVAYDFAEAGTKKICLDDFTEEIQSSSEKLRLRSLDNLNTYNEILDMLLEAATTGNLHWRYHMMAVCFLRDLVHCHVRYNANVVRFFLSMLINESLKIRKLAMKAVVFILIQNKPNFVRIQIDPKKYMREIPKSSKLPPGIRADNEWLLYNSKTSPKNTEQWNETRFCHDQYSGYYCWPPTITVSAPPNDQPNISDHPEIMTAQQKEIYEFFTNDANMDLLIKYWSLEEKKGNDKFSSSRFILFKHVFKMFEDKLLPIFIPRLQKLTEEKQEQSQRCATEIISGLLSGCKHWNYEKTENMWKQLLPIIRTAFNNLSDENFVDWASCFAAGLENRDPNRYYWLLEFLVDSPLSEQTTFIASARLYIIFVTLAKQSWRNAELLNRNFEYLKDYLSHPFQNIRDKINISLVATFLKDFQFPSGDCPKITEFFETVTPKLNELYANTLYKLEHTKTAETDAAKKEVTDKIRLFKVVGKFAIGTIARINYSTLPEFVSLIPIACVLQSNEVDDELSLICNSILATFSNNMTLYKNIPNIISCIKDVSVCPFWSARAVIAEFIGVFVFHNMANIIMNKKWIDDIQEVAIKLLQDLQPEVRVKAGQLVSGLLHCHFVRDQSALLEIFKDKAATKLRHRQGVASNICVRHAGVLGLCSFINAHPYDVPDYIPGIFEDLGAHLSDPQPIPATIRKTLGDFKRTHHVDWEYHKLKFTESELLVLSDLTVPPSYYA</sequence>
<proteinExistence type="inferred from homology"/>
<dbReference type="Proteomes" id="UP000695000">
    <property type="component" value="Unplaced"/>
</dbReference>
<accession>A0ABM1MP29</accession>
<gene>
    <name evidence="13" type="primary">LOC108562480</name>
</gene>
<comment type="subcellular location">
    <subcellularLocation>
        <location evidence="2">Cytoplasm</location>
    </subcellularLocation>
    <subcellularLocation>
        <location evidence="1">Nucleus</location>
    </subcellularLocation>
</comment>
<evidence type="ECO:0000256" key="2">
    <source>
        <dbReference type="ARBA" id="ARBA00004496"/>
    </source>
</evidence>
<dbReference type="InterPro" id="IPR016024">
    <property type="entry name" value="ARM-type_fold"/>
</dbReference>
<evidence type="ECO:0000313" key="12">
    <source>
        <dbReference type="Proteomes" id="UP000695000"/>
    </source>
</evidence>
<keyword evidence="7" id="KW-0234">DNA repair</keyword>
<organism evidence="12 13">
    <name type="scientific">Nicrophorus vespilloides</name>
    <name type="common">Boreal carrion beetle</name>
    <dbReference type="NCBI Taxonomy" id="110193"/>
    <lineage>
        <taxon>Eukaryota</taxon>
        <taxon>Metazoa</taxon>
        <taxon>Ecdysozoa</taxon>
        <taxon>Arthropoda</taxon>
        <taxon>Hexapoda</taxon>
        <taxon>Insecta</taxon>
        <taxon>Pterygota</taxon>
        <taxon>Neoptera</taxon>
        <taxon>Endopterygota</taxon>
        <taxon>Coleoptera</taxon>
        <taxon>Polyphaga</taxon>
        <taxon>Staphyliniformia</taxon>
        <taxon>Silphidae</taxon>
        <taxon>Nicrophorinae</taxon>
        <taxon>Nicrophorus</taxon>
    </lineage>
</organism>